<keyword evidence="3" id="KW-1185">Reference proteome</keyword>
<feature type="signal peptide" evidence="1">
    <location>
        <begin position="1"/>
        <end position="21"/>
    </location>
</feature>
<dbReference type="OrthoDB" id="3016891at2759"/>
<organism evidence="2 3">
    <name type="scientific">Collybia nuda</name>
    <dbReference type="NCBI Taxonomy" id="64659"/>
    <lineage>
        <taxon>Eukaryota</taxon>
        <taxon>Fungi</taxon>
        <taxon>Dikarya</taxon>
        <taxon>Basidiomycota</taxon>
        <taxon>Agaricomycotina</taxon>
        <taxon>Agaricomycetes</taxon>
        <taxon>Agaricomycetidae</taxon>
        <taxon>Agaricales</taxon>
        <taxon>Tricholomatineae</taxon>
        <taxon>Clitocybaceae</taxon>
        <taxon>Collybia</taxon>
    </lineage>
</organism>
<feature type="chain" id="PRO_5040322538" evidence="1">
    <location>
        <begin position="22"/>
        <end position="121"/>
    </location>
</feature>
<evidence type="ECO:0000313" key="3">
    <source>
        <dbReference type="Proteomes" id="UP000807353"/>
    </source>
</evidence>
<sequence length="121" mass="12995">MRSSIIVALFATIAAPMLSVAYPATQGRQELNLRALAEENSISARQITEAIINIFERSFDEGDLVRRAPPNGDCTSGMGQAGMTGPACAAARGHGWMSIGSCFSRQQMMMQGNVIKGTCYY</sequence>
<keyword evidence="1" id="KW-0732">Signal</keyword>
<evidence type="ECO:0000313" key="2">
    <source>
        <dbReference type="EMBL" id="KAF9457765.1"/>
    </source>
</evidence>
<dbReference type="EMBL" id="MU150359">
    <property type="protein sequence ID" value="KAF9457765.1"/>
    <property type="molecule type" value="Genomic_DNA"/>
</dbReference>
<reference evidence="2" key="1">
    <citation type="submission" date="2020-11" db="EMBL/GenBank/DDBJ databases">
        <authorList>
            <consortium name="DOE Joint Genome Institute"/>
            <person name="Ahrendt S."/>
            <person name="Riley R."/>
            <person name="Andreopoulos W."/>
            <person name="Labutti K."/>
            <person name="Pangilinan J."/>
            <person name="Ruiz-Duenas F.J."/>
            <person name="Barrasa J.M."/>
            <person name="Sanchez-Garcia M."/>
            <person name="Camarero S."/>
            <person name="Miyauchi S."/>
            <person name="Serrano A."/>
            <person name="Linde D."/>
            <person name="Babiker R."/>
            <person name="Drula E."/>
            <person name="Ayuso-Fernandez I."/>
            <person name="Pacheco R."/>
            <person name="Padilla G."/>
            <person name="Ferreira P."/>
            <person name="Barriuso J."/>
            <person name="Kellner H."/>
            <person name="Castanera R."/>
            <person name="Alfaro M."/>
            <person name="Ramirez L."/>
            <person name="Pisabarro A.G."/>
            <person name="Kuo A."/>
            <person name="Tritt A."/>
            <person name="Lipzen A."/>
            <person name="He G."/>
            <person name="Yan M."/>
            <person name="Ng V."/>
            <person name="Cullen D."/>
            <person name="Martin F."/>
            <person name="Rosso M.-N."/>
            <person name="Henrissat B."/>
            <person name="Hibbett D."/>
            <person name="Martinez A.T."/>
            <person name="Grigoriev I.V."/>
        </authorList>
    </citation>
    <scope>NUCLEOTIDE SEQUENCE</scope>
    <source>
        <strain evidence="2">CBS 247.69</strain>
    </source>
</reference>
<dbReference type="AlphaFoldDB" id="A0A9P6CD46"/>
<gene>
    <name evidence="2" type="ORF">BDZ94DRAFT_1313877</name>
</gene>
<dbReference type="Proteomes" id="UP000807353">
    <property type="component" value="Unassembled WGS sequence"/>
</dbReference>
<name>A0A9P6CD46_9AGAR</name>
<proteinExistence type="predicted"/>
<comment type="caution">
    <text evidence="2">The sequence shown here is derived from an EMBL/GenBank/DDBJ whole genome shotgun (WGS) entry which is preliminary data.</text>
</comment>
<evidence type="ECO:0000256" key="1">
    <source>
        <dbReference type="SAM" id="SignalP"/>
    </source>
</evidence>
<accession>A0A9P6CD46</accession>
<protein>
    <submittedName>
        <fullName evidence="2">Uncharacterized protein</fullName>
    </submittedName>
</protein>